<dbReference type="InterPro" id="IPR006127">
    <property type="entry name" value="ZnuA-like"/>
</dbReference>
<dbReference type="SUPFAM" id="SSF53807">
    <property type="entry name" value="Helical backbone' metal receptor"/>
    <property type="match status" value="1"/>
</dbReference>
<dbReference type="PANTHER" id="PTHR42953:SF4">
    <property type="entry name" value="METAL ABC TRANSPORTER SUBSTRATE-BINDING PROTEIN"/>
    <property type="match status" value="1"/>
</dbReference>
<dbReference type="EMBL" id="MKZO01000079">
    <property type="protein sequence ID" value="OLS58910.1"/>
    <property type="molecule type" value="Genomic_DNA"/>
</dbReference>
<comment type="caution">
    <text evidence="2">The sequence shown here is derived from an EMBL/GenBank/DDBJ whole genome shotgun (WGS) entry which is preliminary data.</text>
</comment>
<organism evidence="2 3">
    <name type="scientific">Pseudomonas putida</name>
    <name type="common">Arthrobacter siderocapsulatus</name>
    <dbReference type="NCBI Taxonomy" id="303"/>
    <lineage>
        <taxon>Bacteria</taxon>
        <taxon>Pseudomonadati</taxon>
        <taxon>Pseudomonadota</taxon>
        <taxon>Gammaproteobacteria</taxon>
        <taxon>Pseudomonadales</taxon>
        <taxon>Pseudomonadaceae</taxon>
        <taxon>Pseudomonas</taxon>
    </lineage>
</organism>
<dbReference type="Gene3D" id="3.40.50.1980">
    <property type="entry name" value="Nitrogenase molybdenum iron protein domain"/>
    <property type="match status" value="1"/>
</dbReference>
<dbReference type="Pfam" id="PF01297">
    <property type="entry name" value="ZnuA"/>
    <property type="match status" value="1"/>
</dbReference>
<dbReference type="AlphaFoldDB" id="A0A1Q9QUS3"/>
<reference evidence="2 3" key="1">
    <citation type="submission" date="2016-10" db="EMBL/GenBank/DDBJ databases">
        <title>Genome Sequence of Pseudomonas putida GM4FR.</title>
        <authorList>
            <person name="Poehlein A."/>
            <person name="Wemheuer F."/>
            <person name="Hollensteiner J."/>
            <person name="Wemheuer B."/>
        </authorList>
    </citation>
    <scope>NUCLEOTIDE SEQUENCE [LARGE SCALE GENOMIC DNA]</scope>
    <source>
        <strain evidence="2 3">GM4FR</strain>
    </source>
</reference>
<evidence type="ECO:0000256" key="1">
    <source>
        <dbReference type="SAM" id="SignalP"/>
    </source>
</evidence>
<dbReference type="RefSeq" id="WP_075806829.1">
    <property type="nucleotide sequence ID" value="NZ_MKZO01000079.1"/>
</dbReference>
<accession>A0A1Q9QUS3</accession>
<dbReference type="InterPro" id="IPR050492">
    <property type="entry name" value="Bact_metal-bind_prot9"/>
</dbReference>
<dbReference type="GO" id="GO:0030001">
    <property type="term" value="P:metal ion transport"/>
    <property type="evidence" value="ECO:0007669"/>
    <property type="project" value="InterPro"/>
</dbReference>
<dbReference type="OrthoDB" id="6104586at2"/>
<gene>
    <name evidence="2" type="ORF">PSEMO_62710</name>
</gene>
<dbReference type="PANTHER" id="PTHR42953">
    <property type="entry name" value="HIGH-AFFINITY ZINC UPTAKE SYSTEM PROTEIN ZNUA-RELATED"/>
    <property type="match status" value="1"/>
</dbReference>
<evidence type="ECO:0008006" key="4">
    <source>
        <dbReference type="Google" id="ProtNLM"/>
    </source>
</evidence>
<dbReference type="GO" id="GO:0046872">
    <property type="term" value="F:metal ion binding"/>
    <property type="evidence" value="ECO:0007669"/>
    <property type="project" value="InterPro"/>
</dbReference>
<name>A0A1Q9QUS3_PSEPU</name>
<proteinExistence type="predicted"/>
<sequence>MTPTLKHLSLALLLAGLPLAVQAQSPAKPAAQQQAGVTVLASLPVTYGLGALLLDGTSVKLVRAAPENIPATRQPSYFSGRGGASLHKAAGKADAVIGLRSIWSDDPLYPVARRSNIRIVEIDAARPVDGALPGIAVQGDNVLAAYPWLSPTNMGRMADVLANDLGRLSPADHEKIQANLAGLKRQLLDLSASSEAKLAEADNLSVVNLSDRLGYLVGGLNLDLIDHPQVADEQWTPEQLKQLGEELKGQDVALVLHHKQPVQAVVEVIAASGAKLVVVETDSADSVAGLKAGVEQVVGALATPGA</sequence>
<evidence type="ECO:0000313" key="3">
    <source>
        <dbReference type="Proteomes" id="UP000186736"/>
    </source>
</evidence>
<feature type="signal peptide" evidence="1">
    <location>
        <begin position="1"/>
        <end position="23"/>
    </location>
</feature>
<keyword evidence="1" id="KW-0732">Signal</keyword>
<evidence type="ECO:0000313" key="2">
    <source>
        <dbReference type="EMBL" id="OLS58910.1"/>
    </source>
</evidence>
<dbReference type="Proteomes" id="UP000186736">
    <property type="component" value="Unassembled WGS sequence"/>
</dbReference>
<protein>
    <recommendedName>
        <fullName evidence="4">Metal ABC transporter substrate-binding protein</fullName>
    </recommendedName>
</protein>
<feature type="chain" id="PRO_5012887010" description="Metal ABC transporter substrate-binding protein" evidence="1">
    <location>
        <begin position="24"/>
        <end position="306"/>
    </location>
</feature>